<feature type="region of interest" description="Disordered" evidence="1">
    <location>
        <begin position="1"/>
        <end position="39"/>
    </location>
</feature>
<dbReference type="InterPro" id="IPR019704">
    <property type="entry name" value="Flagellar_assmbl_FliX_class2"/>
</dbReference>
<comment type="caution">
    <text evidence="2">The sequence shown here is derived from an EMBL/GenBank/DDBJ whole genome shotgun (WGS) entry which is preliminary data.</text>
</comment>
<gene>
    <name evidence="2" type="primary">fliX</name>
    <name evidence="2" type="ORF">GCM10009093_20710</name>
</gene>
<keyword evidence="3" id="KW-1185">Reference proteome</keyword>
<evidence type="ECO:0000313" key="3">
    <source>
        <dbReference type="Proteomes" id="UP001500791"/>
    </source>
</evidence>
<proteinExistence type="predicted"/>
<sequence>MKVNGVGGPAVPSASRPASKNADGFRLPGAGGAGAASAASASSASAGLTGLSALMALQGVEDPMERRRRAIRRGSTLLDKLDELKLGLLGGESSPVNLQGLARAMSETRDGDEEPGLKAVLDQIDLRAAVEIAKAESRRKS</sequence>
<keyword evidence="2" id="KW-0282">Flagellum</keyword>
<dbReference type="RefSeq" id="WP_167177428.1">
    <property type="nucleotide sequence ID" value="NZ_BAAAEJ010000007.1"/>
</dbReference>
<dbReference type="Proteomes" id="UP001500791">
    <property type="component" value="Unassembled WGS sequence"/>
</dbReference>
<dbReference type="EMBL" id="BAAAEJ010000007">
    <property type="protein sequence ID" value="GAA0393968.1"/>
    <property type="molecule type" value="Genomic_DNA"/>
</dbReference>
<name>A0ABN0YFR1_9CAUL</name>
<keyword evidence="2" id="KW-0966">Cell projection</keyword>
<dbReference type="Pfam" id="PF10768">
    <property type="entry name" value="FliX"/>
    <property type="match status" value="1"/>
</dbReference>
<protein>
    <submittedName>
        <fullName evidence="2">Flagellar assembly regulator FliX</fullName>
    </submittedName>
</protein>
<organism evidence="2 3">
    <name type="scientific">Brevundimonas terrae</name>
    <dbReference type="NCBI Taxonomy" id="363631"/>
    <lineage>
        <taxon>Bacteria</taxon>
        <taxon>Pseudomonadati</taxon>
        <taxon>Pseudomonadota</taxon>
        <taxon>Alphaproteobacteria</taxon>
        <taxon>Caulobacterales</taxon>
        <taxon>Caulobacteraceae</taxon>
        <taxon>Brevundimonas</taxon>
    </lineage>
</organism>
<accession>A0ABN0YFR1</accession>
<evidence type="ECO:0000256" key="1">
    <source>
        <dbReference type="SAM" id="MobiDB-lite"/>
    </source>
</evidence>
<evidence type="ECO:0000313" key="2">
    <source>
        <dbReference type="EMBL" id="GAA0393968.1"/>
    </source>
</evidence>
<reference evidence="2 3" key="1">
    <citation type="journal article" date="2019" name="Int. J. Syst. Evol. Microbiol.">
        <title>The Global Catalogue of Microorganisms (GCM) 10K type strain sequencing project: providing services to taxonomists for standard genome sequencing and annotation.</title>
        <authorList>
            <consortium name="The Broad Institute Genomics Platform"/>
            <consortium name="The Broad Institute Genome Sequencing Center for Infectious Disease"/>
            <person name="Wu L."/>
            <person name="Ma J."/>
        </authorList>
    </citation>
    <scope>NUCLEOTIDE SEQUENCE [LARGE SCALE GENOMIC DNA]</scope>
    <source>
        <strain evidence="2 3">JCM 13476</strain>
    </source>
</reference>
<keyword evidence="2" id="KW-0969">Cilium</keyword>